<protein>
    <submittedName>
        <fullName evidence="1">Uncharacterized protein</fullName>
    </submittedName>
</protein>
<gene>
    <name evidence="1" type="ORF">C1280_27310</name>
</gene>
<evidence type="ECO:0000313" key="2">
    <source>
        <dbReference type="Proteomes" id="UP000245802"/>
    </source>
</evidence>
<organism evidence="1 2">
    <name type="scientific">Gemmata obscuriglobus</name>
    <dbReference type="NCBI Taxonomy" id="114"/>
    <lineage>
        <taxon>Bacteria</taxon>
        <taxon>Pseudomonadati</taxon>
        <taxon>Planctomycetota</taxon>
        <taxon>Planctomycetia</taxon>
        <taxon>Gemmatales</taxon>
        <taxon>Gemmataceae</taxon>
        <taxon>Gemmata</taxon>
    </lineage>
</organism>
<keyword evidence="2" id="KW-1185">Reference proteome</keyword>
<name>A0A2Z3HBJ8_9BACT</name>
<dbReference type="AlphaFoldDB" id="A0A2Z3HBJ8"/>
<dbReference type="KEGG" id="gog:C1280_27310"/>
<accession>A0A2Z3HBJ8</accession>
<dbReference type="EMBL" id="CP025958">
    <property type="protein sequence ID" value="AWM40345.1"/>
    <property type="molecule type" value="Genomic_DNA"/>
</dbReference>
<proteinExistence type="predicted"/>
<reference evidence="1 2" key="1">
    <citation type="submission" date="2018-01" db="EMBL/GenBank/DDBJ databases">
        <title>G. obscuriglobus.</title>
        <authorList>
            <person name="Franke J."/>
            <person name="Blomberg W."/>
            <person name="Selmecki A."/>
        </authorList>
    </citation>
    <scope>NUCLEOTIDE SEQUENCE [LARGE SCALE GENOMIC DNA]</scope>
    <source>
        <strain evidence="1 2">DSM 5831</strain>
    </source>
</reference>
<dbReference type="Proteomes" id="UP000245802">
    <property type="component" value="Chromosome"/>
</dbReference>
<evidence type="ECO:0000313" key="1">
    <source>
        <dbReference type="EMBL" id="AWM40345.1"/>
    </source>
</evidence>
<sequence length="92" mass="9961">MLMFACGLAVGLVARGRPARPAPELPPIDFTGPVTVSRLHPPGPEVIKLRPYAVTVDGRNCTREPGGVPDEPWLIHLDGGRMQLSCALEERH</sequence>